<accession>A0A0A8YNE4</accession>
<reference evidence="1" key="1">
    <citation type="submission" date="2014-09" db="EMBL/GenBank/DDBJ databases">
        <authorList>
            <person name="Magalhaes I.L.F."/>
            <person name="Oliveira U."/>
            <person name="Santos F.R."/>
            <person name="Vidigal T.H.D.A."/>
            <person name="Brescovit A.D."/>
            <person name="Santos A.J."/>
        </authorList>
    </citation>
    <scope>NUCLEOTIDE SEQUENCE</scope>
    <source>
        <tissue evidence="1">Shoot tissue taken approximately 20 cm above the soil surface</tissue>
    </source>
</reference>
<dbReference type="EMBL" id="GBRH01269666">
    <property type="protein sequence ID" value="JAD28229.1"/>
    <property type="molecule type" value="Transcribed_RNA"/>
</dbReference>
<sequence length="26" mass="3170">MALHVGVVERRHRRELDHPVALERRH</sequence>
<evidence type="ECO:0000313" key="1">
    <source>
        <dbReference type="EMBL" id="JAD28229.1"/>
    </source>
</evidence>
<dbReference type="AlphaFoldDB" id="A0A0A8YNE4"/>
<organism evidence="1">
    <name type="scientific">Arundo donax</name>
    <name type="common">Giant reed</name>
    <name type="synonym">Donax arundinaceus</name>
    <dbReference type="NCBI Taxonomy" id="35708"/>
    <lineage>
        <taxon>Eukaryota</taxon>
        <taxon>Viridiplantae</taxon>
        <taxon>Streptophyta</taxon>
        <taxon>Embryophyta</taxon>
        <taxon>Tracheophyta</taxon>
        <taxon>Spermatophyta</taxon>
        <taxon>Magnoliopsida</taxon>
        <taxon>Liliopsida</taxon>
        <taxon>Poales</taxon>
        <taxon>Poaceae</taxon>
        <taxon>PACMAD clade</taxon>
        <taxon>Arundinoideae</taxon>
        <taxon>Arundineae</taxon>
        <taxon>Arundo</taxon>
    </lineage>
</organism>
<name>A0A0A8YNE4_ARUDO</name>
<protein>
    <submittedName>
        <fullName evidence="1">Uncharacterized protein</fullName>
    </submittedName>
</protein>
<proteinExistence type="predicted"/>
<reference evidence="1" key="2">
    <citation type="journal article" date="2015" name="Data Brief">
        <title>Shoot transcriptome of the giant reed, Arundo donax.</title>
        <authorList>
            <person name="Barrero R.A."/>
            <person name="Guerrero F.D."/>
            <person name="Moolhuijzen P."/>
            <person name="Goolsby J.A."/>
            <person name="Tidwell J."/>
            <person name="Bellgard S.E."/>
            <person name="Bellgard M.I."/>
        </authorList>
    </citation>
    <scope>NUCLEOTIDE SEQUENCE</scope>
    <source>
        <tissue evidence="1">Shoot tissue taken approximately 20 cm above the soil surface</tissue>
    </source>
</reference>